<accession>A0A2C5X0P6</accession>
<reference evidence="2 3" key="1">
    <citation type="journal article" date="2013" name="Fungal Biol.">
        <title>Analysis of microsatellite markers in the genome of the plant pathogen Ceratocystis fimbriata.</title>
        <authorList>
            <person name="Simpson M.C."/>
            <person name="Wilken P.M."/>
            <person name="Coetzee M.P."/>
            <person name="Wingfield M.J."/>
            <person name="Wingfield B.D."/>
        </authorList>
    </citation>
    <scope>NUCLEOTIDE SEQUENCE [LARGE SCALE GENOMIC DNA]</scope>
    <source>
        <strain evidence="2 3">CBS 114723</strain>
    </source>
</reference>
<feature type="signal peptide" evidence="1">
    <location>
        <begin position="1"/>
        <end position="18"/>
    </location>
</feature>
<comment type="caution">
    <text evidence="2">The sequence shown here is derived from an EMBL/GenBank/DDBJ whole genome shotgun (WGS) entry which is preliminary data.</text>
</comment>
<reference evidence="2 3" key="2">
    <citation type="journal article" date="2013" name="IMA Fungus">
        <title>IMA Genome-F 1: Ceratocystis fimbriata: Draft nuclear genome sequence for the plant pathogen, Ceratocystis fimbriata.</title>
        <authorList>
            <person name="Wilken P.M."/>
            <person name="Steenkamp E.T."/>
            <person name="Wingfield M.J."/>
            <person name="de Beer Z.W."/>
            <person name="Wingfield B.D."/>
        </authorList>
    </citation>
    <scope>NUCLEOTIDE SEQUENCE [LARGE SCALE GENOMIC DNA]</scope>
    <source>
        <strain evidence="2 3">CBS 114723</strain>
    </source>
</reference>
<evidence type="ECO:0000313" key="2">
    <source>
        <dbReference type="EMBL" id="PHH51540.1"/>
    </source>
</evidence>
<protein>
    <submittedName>
        <fullName evidence="2">Uncharacterized protein</fullName>
    </submittedName>
</protein>
<dbReference type="AlphaFoldDB" id="A0A2C5X0P6"/>
<proteinExistence type="predicted"/>
<gene>
    <name evidence="2" type="ORF">CFIMG_008662RA00001</name>
</gene>
<sequence>MHFFGIFSLSFLLAGANAGVLEQPGYTFQDLGDGTCTTTKQSFDGSQQPVTFEVSKTDKSMTVKHLNIVGNNNDPYQLSTSRIMAAVCRKCDLEPDNLTKVVMTVPTDDCLKRVLDVYRSLHDLEKNEKIVTTLALRKTYPDTDREVWLDLRYCPSPEIVYGMLTPASILASGRPRSRTSPLYKEIGGSIQH</sequence>
<evidence type="ECO:0000256" key="1">
    <source>
        <dbReference type="SAM" id="SignalP"/>
    </source>
</evidence>
<keyword evidence="3" id="KW-1185">Reference proteome</keyword>
<dbReference type="Proteomes" id="UP000222788">
    <property type="component" value="Unassembled WGS sequence"/>
</dbReference>
<name>A0A2C5X0P6_9PEZI</name>
<evidence type="ECO:0000313" key="3">
    <source>
        <dbReference type="Proteomes" id="UP000222788"/>
    </source>
</evidence>
<dbReference type="EMBL" id="APWK03000091">
    <property type="protein sequence ID" value="PHH51540.1"/>
    <property type="molecule type" value="Genomic_DNA"/>
</dbReference>
<keyword evidence="1" id="KW-0732">Signal</keyword>
<feature type="chain" id="PRO_5012812734" evidence="1">
    <location>
        <begin position="19"/>
        <end position="192"/>
    </location>
</feature>
<organism evidence="2 3">
    <name type="scientific">Ceratocystis fimbriata CBS 114723</name>
    <dbReference type="NCBI Taxonomy" id="1035309"/>
    <lineage>
        <taxon>Eukaryota</taxon>
        <taxon>Fungi</taxon>
        <taxon>Dikarya</taxon>
        <taxon>Ascomycota</taxon>
        <taxon>Pezizomycotina</taxon>
        <taxon>Sordariomycetes</taxon>
        <taxon>Hypocreomycetidae</taxon>
        <taxon>Microascales</taxon>
        <taxon>Ceratocystidaceae</taxon>
        <taxon>Ceratocystis</taxon>
    </lineage>
</organism>